<keyword evidence="6 8" id="KW-1133">Transmembrane helix</keyword>
<gene>
    <name evidence="9" type="ORF">B1199_08630</name>
</gene>
<name>A0A244CRZ9_PSEDV</name>
<sequence length="497" mass="53419">MSKLFLFLLSFSHFQSQTVSIDNTINQALSPIADLFTRIIFYSVPIADTPVPLIVLWLIAAATIFTLYFGFLNFKGVAHAIKVIRGDFSDPNDPGEVSHFQALTTALSGTVGLGNIAGVAIAVSIGGPGATFWMIIAGLLGMSTKFLECSLGVKYRTIDSKGQVYGGPMFYLRDGLAQLGFRKTGKVLAYFFAVCCVIASLCGSNMLQSNQAFMQFSVAIGTEPHFFSDKGWLFGSILACIIGFVIIGGIKSIAKVTEKVVPLMAGLYLCAALFILIWHIEKIPHAISLIFQGAFVAEGVAGGIIGVIIQGFKRATFSSEAGVGAASIAHATAATKEPIREGYVALLEPFIDTVVICTITALVIVITGAYTSVDGIDGVALTSRAFASVISWFPYLLSLAVLLFAISTMISWAYYGSIAWGFIVGHSKFKDISYKLIFCLFTAVGASVSLESVIAISDSMFFSMAIANIIGLYLLAPQIKQDLHRYQLRYVHTDNPH</sequence>
<feature type="transmembrane region" description="Helical" evidence="8">
    <location>
        <begin position="460"/>
        <end position="476"/>
    </location>
</feature>
<evidence type="ECO:0000256" key="1">
    <source>
        <dbReference type="ARBA" id="ARBA00004651"/>
    </source>
</evidence>
<keyword evidence="8" id="KW-0769">Symport</keyword>
<dbReference type="NCBIfam" id="TIGR00835">
    <property type="entry name" value="agcS"/>
    <property type="match status" value="1"/>
</dbReference>
<feature type="transmembrane region" description="Helical" evidence="8">
    <location>
        <begin position="286"/>
        <end position="309"/>
    </location>
</feature>
<keyword evidence="10" id="KW-1185">Reference proteome</keyword>
<dbReference type="Pfam" id="PF01235">
    <property type="entry name" value="Na_Ala_symp"/>
    <property type="match status" value="1"/>
</dbReference>
<evidence type="ECO:0000313" key="9">
    <source>
        <dbReference type="EMBL" id="OUL58387.1"/>
    </source>
</evidence>
<dbReference type="PANTHER" id="PTHR30330">
    <property type="entry name" value="AGSS FAMILY TRANSPORTER, SODIUM-ALANINE"/>
    <property type="match status" value="1"/>
</dbReference>
<protein>
    <submittedName>
        <fullName evidence="9">Alanine glycine permease</fullName>
    </submittedName>
</protein>
<keyword evidence="5 8" id="KW-0812">Transmembrane</keyword>
<dbReference type="PANTHER" id="PTHR30330:SF3">
    <property type="entry name" value="TRANSCRIPTIONAL REGULATOR, LRP FAMILY"/>
    <property type="match status" value="1"/>
</dbReference>
<reference evidence="9 10" key="1">
    <citation type="submission" date="2017-02" db="EMBL/GenBank/DDBJ databases">
        <title>Pseudoalteromonas ulvae TC14 Genome.</title>
        <authorList>
            <person name="Molmeret M."/>
        </authorList>
    </citation>
    <scope>NUCLEOTIDE SEQUENCE [LARGE SCALE GENOMIC DNA]</scope>
    <source>
        <strain evidence="9">TC14</strain>
    </source>
</reference>
<evidence type="ECO:0000313" key="10">
    <source>
        <dbReference type="Proteomes" id="UP000194841"/>
    </source>
</evidence>
<keyword evidence="7 8" id="KW-0472">Membrane</keyword>
<evidence type="ECO:0000256" key="5">
    <source>
        <dbReference type="ARBA" id="ARBA00022692"/>
    </source>
</evidence>
<comment type="caution">
    <text evidence="9">The sequence shown here is derived from an EMBL/GenBank/DDBJ whole genome shotgun (WGS) entry which is preliminary data.</text>
</comment>
<dbReference type="Proteomes" id="UP000194841">
    <property type="component" value="Unassembled WGS sequence"/>
</dbReference>
<keyword evidence="4" id="KW-1003">Cell membrane</keyword>
<evidence type="ECO:0000256" key="3">
    <source>
        <dbReference type="ARBA" id="ARBA00022448"/>
    </source>
</evidence>
<keyword evidence="3 8" id="KW-0813">Transport</keyword>
<evidence type="ECO:0000256" key="8">
    <source>
        <dbReference type="RuleBase" id="RU363064"/>
    </source>
</evidence>
<feature type="transmembrane region" description="Helical" evidence="8">
    <location>
        <begin position="260"/>
        <end position="280"/>
    </location>
</feature>
<dbReference type="Gene3D" id="1.20.1740.10">
    <property type="entry name" value="Amino acid/polyamine transporter I"/>
    <property type="match status" value="1"/>
</dbReference>
<dbReference type="GO" id="GO:0005886">
    <property type="term" value="C:plasma membrane"/>
    <property type="evidence" value="ECO:0007669"/>
    <property type="project" value="UniProtKB-SubCell"/>
</dbReference>
<feature type="transmembrane region" description="Helical" evidence="8">
    <location>
        <begin position="187"/>
        <end position="207"/>
    </location>
</feature>
<comment type="similarity">
    <text evidence="2 8">Belongs to the alanine or glycine:cation symporter (AGCS) (TC 2.A.25) family.</text>
</comment>
<feature type="transmembrane region" description="Helical" evidence="8">
    <location>
        <begin position="350"/>
        <end position="372"/>
    </location>
</feature>
<dbReference type="EMBL" id="MWPV01000002">
    <property type="protein sequence ID" value="OUL58387.1"/>
    <property type="molecule type" value="Genomic_DNA"/>
</dbReference>
<evidence type="ECO:0000256" key="2">
    <source>
        <dbReference type="ARBA" id="ARBA00009261"/>
    </source>
</evidence>
<dbReference type="RefSeq" id="WP_086743691.1">
    <property type="nucleotide sequence ID" value="NZ_MWPV01000002.1"/>
</dbReference>
<feature type="transmembrane region" description="Helical" evidence="8">
    <location>
        <begin position="436"/>
        <end position="454"/>
    </location>
</feature>
<dbReference type="OrthoDB" id="9806926at2"/>
<evidence type="ECO:0000256" key="6">
    <source>
        <dbReference type="ARBA" id="ARBA00022989"/>
    </source>
</evidence>
<evidence type="ECO:0000256" key="4">
    <source>
        <dbReference type="ARBA" id="ARBA00022475"/>
    </source>
</evidence>
<evidence type="ECO:0000256" key="7">
    <source>
        <dbReference type="ARBA" id="ARBA00023136"/>
    </source>
</evidence>
<feature type="transmembrane region" description="Helical" evidence="8">
    <location>
        <begin position="392"/>
        <end position="415"/>
    </location>
</feature>
<proteinExistence type="inferred from homology"/>
<feature type="transmembrane region" description="Helical" evidence="8">
    <location>
        <begin position="51"/>
        <end position="72"/>
    </location>
</feature>
<organism evidence="9 10">
    <name type="scientific">Pseudoalteromonas ulvae</name>
    <dbReference type="NCBI Taxonomy" id="107327"/>
    <lineage>
        <taxon>Bacteria</taxon>
        <taxon>Pseudomonadati</taxon>
        <taxon>Pseudomonadota</taxon>
        <taxon>Gammaproteobacteria</taxon>
        <taxon>Alteromonadales</taxon>
        <taxon>Pseudoalteromonadaceae</taxon>
        <taxon>Pseudoalteromonas</taxon>
    </lineage>
</organism>
<feature type="transmembrane region" description="Helical" evidence="8">
    <location>
        <begin position="232"/>
        <end position="253"/>
    </location>
</feature>
<dbReference type="AlphaFoldDB" id="A0A244CRZ9"/>
<keyword evidence="8" id="KW-0997">Cell inner membrane</keyword>
<dbReference type="InterPro" id="IPR001463">
    <property type="entry name" value="Na/Ala_symport"/>
</dbReference>
<comment type="subcellular location">
    <subcellularLocation>
        <location evidence="8">Cell inner membrane</location>
        <topology evidence="8">Multi-pass membrane protein</topology>
    </subcellularLocation>
    <subcellularLocation>
        <location evidence="1">Cell membrane</location>
        <topology evidence="1">Multi-pass membrane protein</topology>
    </subcellularLocation>
</comment>
<dbReference type="GO" id="GO:0005283">
    <property type="term" value="F:amino acid:sodium symporter activity"/>
    <property type="evidence" value="ECO:0007669"/>
    <property type="project" value="InterPro"/>
</dbReference>
<accession>A0A244CRZ9</accession>
<dbReference type="PRINTS" id="PR00175">
    <property type="entry name" value="NAALASMPORT"/>
</dbReference>